<sequence length="725" mass="82899">MKIKRLNEKVKRQSKKIADFKTLIKDLKAKKFMNDEYASVLEQCAGPKYFLKRQIAKSVGLPMEKQYSEEIRKFALTLHFLSPKAYNFVRRTYNTCLPHPRTLCKWYQNVNAEPGFCTEAFNALKLKAQTSEMPVLCALVLDEMAIRKSLCWDPQTKTYYGRVNVGTECDMDSLEEANECLVLLLTCINGSWKLPVGYFFITSLSGEQKAALVKICIQKCEEVGIKVVSLTCDGPAANFSMFSELGCNFNSNDTTFTHSNSIIHAFIDPCHAIKLLRNAFGELRVFYDISGRKIDYTYLEHLQNLQEAAGLHMATKLTKAHIIYHKQKMKVRLATQLLSDSVADALEHCLELKIEEFQGCEGTINFLRLINSVFDVLNSRSIRPPGWKKAIFSGNIGLVEALFEGAIAYLQNLTLPSGQKLVDSRRKTGFRGLILDMISAIKLYKYLVEDIKLLQYLPLYKVSQDHLELFFSAIRARGGFNNNPNAVQFRAAFKRLLIRAEIRDAGLGNCIPLEQINILTCSSKTDPITTINELTERNSFVELPEDDSELYDEFINCMYNSLPNYSESVVTYIAGFIARKLARSLKCDICAILLFGNPNNYKQSLITKKNKGGLVYPSKDVTSVLIKVEKILKGVFDKPLQSEKYYLHVFTFFMEHFDEVSIFKSTCEHDTNHRLLLIKSILKTYMDLRYKYYGKKKQKKFLFVIILTKSYYFAMSNCVLLNPKI</sequence>
<evidence type="ECO:0000256" key="1">
    <source>
        <dbReference type="SAM" id="Coils"/>
    </source>
</evidence>
<evidence type="ECO:0000259" key="3">
    <source>
        <dbReference type="Pfam" id="PF21787"/>
    </source>
</evidence>
<protein>
    <recommendedName>
        <fullName evidence="8">DNA transposase THAP9</fullName>
    </recommendedName>
</protein>
<feature type="domain" description="Transposable element P transposase-like RNase H C-terminal" evidence="5">
    <location>
        <begin position="460"/>
        <end position="494"/>
    </location>
</feature>
<feature type="domain" description="THAP9-like helix-turn-helix" evidence="2">
    <location>
        <begin position="27"/>
        <end position="106"/>
    </location>
</feature>
<dbReference type="Pfam" id="PF21789">
    <property type="entry name" value="TNP-like_RNaseH_C"/>
    <property type="match status" value="1"/>
</dbReference>
<feature type="domain" description="Transposable element P transposase-like GTP-binding insertion" evidence="4">
    <location>
        <begin position="270"/>
        <end position="389"/>
    </location>
</feature>
<dbReference type="EMBL" id="JAHIBW010000022">
    <property type="protein sequence ID" value="KAG7299844.1"/>
    <property type="molecule type" value="Genomic_DNA"/>
</dbReference>
<evidence type="ECO:0000259" key="2">
    <source>
        <dbReference type="Pfam" id="PF12017"/>
    </source>
</evidence>
<dbReference type="Proteomes" id="UP000823941">
    <property type="component" value="Chromosome 22"/>
</dbReference>
<dbReference type="InterPro" id="IPR048366">
    <property type="entry name" value="TNP-like_GBD"/>
</dbReference>
<dbReference type="InterPro" id="IPR021896">
    <property type="entry name" value="THAP9-like_HTH"/>
</dbReference>
<evidence type="ECO:0000313" key="6">
    <source>
        <dbReference type="EMBL" id="KAG7299844.1"/>
    </source>
</evidence>
<dbReference type="Pfam" id="PF21787">
    <property type="entry name" value="TNP-like_RNaseH_N"/>
    <property type="match status" value="1"/>
</dbReference>
<proteinExistence type="predicted"/>
<evidence type="ECO:0000259" key="4">
    <source>
        <dbReference type="Pfam" id="PF21788"/>
    </source>
</evidence>
<evidence type="ECO:0008006" key="8">
    <source>
        <dbReference type="Google" id="ProtNLM"/>
    </source>
</evidence>
<organism evidence="6 7">
    <name type="scientific">Plutella xylostella</name>
    <name type="common">Diamondback moth</name>
    <name type="synonym">Plutella maculipennis</name>
    <dbReference type="NCBI Taxonomy" id="51655"/>
    <lineage>
        <taxon>Eukaryota</taxon>
        <taxon>Metazoa</taxon>
        <taxon>Ecdysozoa</taxon>
        <taxon>Arthropoda</taxon>
        <taxon>Hexapoda</taxon>
        <taxon>Insecta</taxon>
        <taxon>Pterygota</taxon>
        <taxon>Neoptera</taxon>
        <taxon>Endopterygota</taxon>
        <taxon>Lepidoptera</taxon>
        <taxon>Glossata</taxon>
        <taxon>Ditrysia</taxon>
        <taxon>Yponomeutoidea</taxon>
        <taxon>Plutellidae</taxon>
        <taxon>Plutella</taxon>
    </lineage>
</organism>
<comment type="caution">
    <text evidence="6">The sequence shown here is derived from an EMBL/GenBank/DDBJ whole genome shotgun (WGS) entry which is preliminary data.</text>
</comment>
<name>A0ABQ7Q3Z4_PLUXY</name>
<gene>
    <name evidence="6" type="ORF">JYU34_016863</name>
</gene>
<dbReference type="InterPro" id="IPR048367">
    <property type="entry name" value="TNP-like_RNaseH_C"/>
</dbReference>
<accession>A0ABQ7Q3Z4</accession>
<reference evidence="6 7" key="1">
    <citation type="submission" date="2021-06" db="EMBL/GenBank/DDBJ databases">
        <title>A haploid diamondback moth (Plutella xylostella L.) genome assembly resolves 31 chromosomes and identifies a diamide resistance mutation.</title>
        <authorList>
            <person name="Ward C.M."/>
            <person name="Perry K.D."/>
            <person name="Baker G."/>
            <person name="Powis K."/>
            <person name="Heckel D.G."/>
            <person name="Baxter S.W."/>
        </authorList>
    </citation>
    <scope>NUCLEOTIDE SEQUENCE [LARGE SCALE GENOMIC DNA]</scope>
    <source>
        <strain evidence="6 7">LV</strain>
        <tissue evidence="6">Single pupa</tissue>
    </source>
</reference>
<keyword evidence="7" id="KW-1185">Reference proteome</keyword>
<dbReference type="InterPro" id="IPR048365">
    <property type="entry name" value="TNP-like_RNaseH_N"/>
</dbReference>
<dbReference type="PANTHER" id="PTHR47577">
    <property type="entry name" value="THAP DOMAIN-CONTAINING PROTEIN 6"/>
    <property type="match status" value="1"/>
</dbReference>
<dbReference type="Pfam" id="PF21788">
    <property type="entry name" value="TNP-like_GBD"/>
    <property type="match status" value="1"/>
</dbReference>
<feature type="domain" description="Transposable element P transposase-like RNase H" evidence="3">
    <location>
        <begin position="112"/>
        <end position="246"/>
    </location>
</feature>
<feature type="coiled-coil region" evidence="1">
    <location>
        <begin position="3"/>
        <end position="30"/>
    </location>
</feature>
<dbReference type="Pfam" id="PF12017">
    <property type="entry name" value="Tnp_P_element"/>
    <property type="match status" value="1"/>
</dbReference>
<evidence type="ECO:0000259" key="5">
    <source>
        <dbReference type="Pfam" id="PF21789"/>
    </source>
</evidence>
<keyword evidence="1" id="KW-0175">Coiled coil</keyword>
<evidence type="ECO:0000313" key="7">
    <source>
        <dbReference type="Proteomes" id="UP000823941"/>
    </source>
</evidence>
<dbReference type="PANTHER" id="PTHR47577:SF2">
    <property type="entry name" value="THAP DOMAIN CONTAINING 9"/>
    <property type="match status" value="1"/>
</dbReference>